<evidence type="ECO:0000313" key="2">
    <source>
        <dbReference type="EMBL" id="KAK7362182.1"/>
    </source>
</evidence>
<sequence>MSGGNTAFRRGPERKQNKIATGARRLNSRSEGVKWDASSARDVEYIAAPWTVRIKGVAFSNPQKNRGREWLPKLGRGHESLNRRVSSAEPLRLLEQSKCSAEHLVSYLGSVKVLAEEAVGERCIQYGSDEFAEGADVELGAGDSTL</sequence>
<accession>A0AAN9N1E2</accession>
<feature type="region of interest" description="Disordered" evidence="1">
    <location>
        <begin position="1"/>
        <end position="31"/>
    </location>
</feature>
<proteinExistence type="predicted"/>
<keyword evidence="3" id="KW-1185">Reference proteome</keyword>
<evidence type="ECO:0000256" key="1">
    <source>
        <dbReference type="SAM" id="MobiDB-lite"/>
    </source>
</evidence>
<name>A0AAN9N1E2_CANGL</name>
<dbReference type="AlphaFoldDB" id="A0AAN9N1E2"/>
<dbReference type="Proteomes" id="UP001367508">
    <property type="component" value="Unassembled WGS sequence"/>
</dbReference>
<dbReference type="EMBL" id="JAYMYQ010000001">
    <property type="protein sequence ID" value="KAK7362182.1"/>
    <property type="molecule type" value="Genomic_DNA"/>
</dbReference>
<comment type="caution">
    <text evidence="2">The sequence shown here is derived from an EMBL/GenBank/DDBJ whole genome shotgun (WGS) entry which is preliminary data.</text>
</comment>
<reference evidence="2 3" key="1">
    <citation type="submission" date="2024-01" db="EMBL/GenBank/DDBJ databases">
        <title>The genomes of 5 underutilized Papilionoideae crops provide insights into root nodulation and disease resistanc.</title>
        <authorList>
            <person name="Jiang F."/>
        </authorList>
    </citation>
    <scope>NUCLEOTIDE SEQUENCE [LARGE SCALE GENOMIC DNA]</scope>
    <source>
        <strain evidence="2">LVBAO_FW01</strain>
        <tissue evidence="2">Leaves</tissue>
    </source>
</reference>
<evidence type="ECO:0000313" key="3">
    <source>
        <dbReference type="Proteomes" id="UP001367508"/>
    </source>
</evidence>
<protein>
    <submittedName>
        <fullName evidence="2">Uncharacterized protein</fullName>
    </submittedName>
</protein>
<organism evidence="2 3">
    <name type="scientific">Canavalia gladiata</name>
    <name type="common">Sword bean</name>
    <name type="synonym">Dolichos gladiatus</name>
    <dbReference type="NCBI Taxonomy" id="3824"/>
    <lineage>
        <taxon>Eukaryota</taxon>
        <taxon>Viridiplantae</taxon>
        <taxon>Streptophyta</taxon>
        <taxon>Embryophyta</taxon>
        <taxon>Tracheophyta</taxon>
        <taxon>Spermatophyta</taxon>
        <taxon>Magnoliopsida</taxon>
        <taxon>eudicotyledons</taxon>
        <taxon>Gunneridae</taxon>
        <taxon>Pentapetalae</taxon>
        <taxon>rosids</taxon>
        <taxon>fabids</taxon>
        <taxon>Fabales</taxon>
        <taxon>Fabaceae</taxon>
        <taxon>Papilionoideae</taxon>
        <taxon>50 kb inversion clade</taxon>
        <taxon>NPAAA clade</taxon>
        <taxon>indigoferoid/millettioid clade</taxon>
        <taxon>Phaseoleae</taxon>
        <taxon>Canavalia</taxon>
    </lineage>
</organism>
<gene>
    <name evidence="2" type="ORF">VNO77_04286</name>
</gene>